<dbReference type="InterPro" id="IPR000890">
    <property type="entry name" value="Aliphatic_acid_kin_short-chain"/>
</dbReference>
<gene>
    <name evidence="9" type="primary">buk</name>
    <name evidence="11" type="ORF">BCAMP_02350</name>
</gene>
<evidence type="ECO:0000256" key="7">
    <source>
        <dbReference type="ARBA" id="ARBA00022840"/>
    </source>
</evidence>
<evidence type="ECO:0000313" key="11">
    <source>
        <dbReference type="EMBL" id="EUJ41691.1"/>
    </source>
</evidence>
<dbReference type="STRING" id="1265861.BCAMP_02350"/>
<dbReference type="GO" id="GO:0047761">
    <property type="term" value="F:butyrate kinase activity"/>
    <property type="evidence" value="ECO:0007669"/>
    <property type="project" value="UniProtKB-UniRule"/>
</dbReference>
<dbReference type="GO" id="GO:0005524">
    <property type="term" value="F:ATP binding"/>
    <property type="evidence" value="ECO:0007669"/>
    <property type="project" value="UniProtKB-KW"/>
</dbReference>
<dbReference type="EC" id="2.7.2.7" evidence="9"/>
<evidence type="ECO:0000313" key="12">
    <source>
        <dbReference type="Proteomes" id="UP000019243"/>
    </source>
</evidence>
<dbReference type="AlphaFoldDB" id="W7D119"/>
<evidence type="ECO:0000256" key="4">
    <source>
        <dbReference type="ARBA" id="ARBA00022679"/>
    </source>
</evidence>
<dbReference type="GO" id="GO:0008776">
    <property type="term" value="F:acetate kinase activity"/>
    <property type="evidence" value="ECO:0007669"/>
    <property type="project" value="TreeGrafter"/>
</dbReference>
<dbReference type="Pfam" id="PF00871">
    <property type="entry name" value="Acetate_kinase"/>
    <property type="match status" value="1"/>
</dbReference>
<dbReference type="InterPro" id="IPR023865">
    <property type="entry name" value="Aliphatic_acid_kinase_CS"/>
</dbReference>
<keyword evidence="5 9" id="KW-0547">Nucleotide-binding</keyword>
<dbReference type="InterPro" id="IPR011245">
    <property type="entry name" value="Butyrate_kin"/>
</dbReference>
<keyword evidence="3 9" id="KW-0963">Cytoplasm</keyword>
<comment type="similarity">
    <text evidence="2 9 10">Belongs to the acetokinase family.</text>
</comment>
<evidence type="ECO:0000256" key="1">
    <source>
        <dbReference type="ARBA" id="ARBA00004496"/>
    </source>
</evidence>
<dbReference type="EMBL" id="AODH01000009">
    <property type="protein sequence ID" value="EUJ41691.1"/>
    <property type="molecule type" value="Genomic_DNA"/>
</dbReference>
<evidence type="ECO:0000256" key="2">
    <source>
        <dbReference type="ARBA" id="ARBA00008748"/>
    </source>
</evidence>
<evidence type="ECO:0000256" key="5">
    <source>
        <dbReference type="ARBA" id="ARBA00022741"/>
    </source>
</evidence>
<keyword evidence="12" id="KW-1185">Reference proteome</keyword>
<protein>
    <recommendedName>
        <fullName evidence="9">Probable butyrate kinase</fullName>
        <shortName evidence="9">BK</shortName>
        <ecNumber evidence="9">2.7.2.7</ecNumber>
    </recommendedName>
    <alternativeName>
        <fullName evidence="9">Branched-chain carboxylic acid kinase</fullName>
    </alternativeName>
</protein>
<evidence type="ECO:0000256" key="6">
    <source>
        <dbReference type="ARBA" id="ARBA00022777"/>
    </source>
</evidence>
<keyword evidence="7 9" id="KW-0067">ATP-binding</keyword>
<dbReference type="PRINTS" id="PR00471">
    <property type="entry name" value="ACETATEKNASE"/>
</dbReference>
<comment type="subcellular location">
    <subcellularLocation>
        <location evidence="1 9">Cytoplasm</location>
    </subcellularLocation>
</comment>
<dbReference type="CDD" id="cd24011">
    <property type="entry name" value="ASKHA_NBD_BK"/>
    <property type="match status" value="1"/>
</dbReference>
<name>W7D119_9LIST</name>
<dbReference type="RefSeq" id="WP_035313292.1">
    <property type="nucleotide sequence ID" value="NZ_AODH01000009.1"/>
</dbReference>
<dbReference type="PATRIC" id="fig|1265861.3.peg.455"/>
<sequence>MSNVILTINPGSTSTKMAVYRGVTCLFQHTGSHPTTELKTFPSIIAQYDYRTNFIKTKLAEENLVLSDLDAVVGRGGLLAPMASGTYTINEQMLADLRTATYGEHASNLGALMAHRISELHSIPAFIVDPVVVDELQPIARISGHARIERKSIFHALNHKAAGRKVAKRIGVAYEQKNWVIAHLGGGISVGAHRNGRVIDVNNALDGDGPFSPERSGGLPMMQTVALADELSSAAFYRQLVGQGGVVSYLGTNDLRVVEQRVIAGEMAANVVFEAMAYQVSKEIGACAVVLDGEVDGVILTGGLANSALFTAMISKKCQWLAPIYIEPGEDELEALNEGAQRVLNGDEQAKTYEGGRLDGE</sequence>
<keyword evidence="6 9" id="KW-0418">Kinase</keyword>
<keyword evidence="4 9" id="KW-0808">Transferase</keyword>
<accession>W7D119</accession>
<dbReference type="OrthoDB" id="9771859at2"/>
<dbReference type="PROSITE" id="PS01075">
    <property type="entry name" value="ACETATE_KINASE_1"/>
    <property type="match status" value="1"/>
</dbReference>
<evidence type="ECO:0000256" key="8">
    <source>
        <dbReference type="ARBA" id="ARBA00048596"/>
    </source>
</evidence>
<dbReference type="SUPFAM" id="SSF53067">
    <property type="entry name" value="Actin-like ATPase domain"/>
    <property type="match status" value="2"/>
</dbReference>
<dbReference type="Proteomes" id="UP000019243">
    <property type="component" value="Unassembled WGS sequence"/>
</dbReference>
<dbReference type="PANTHER" id="PTHR21060:SF3">
    <property type="entry name" value="BUTYRATE KINASE 2-RELATED"/>
    <property type="match status" value="1"/>
</dbReference>
<dbReference type="PIRSF" id="PIRSF036458">
    <property type="entry name" value="Butyrate_kin"/>
    <property type="match status" value="1"/>
</dbReference>
<comment type="caution">
    <text evidence="11">The sequence shown here is derived from an EMBL/GenBank/DDBJ whole genome shotgun (WGS) entry which is preliminary data.</text>
</comment>
<reference evidence="11 12" key="1">
    <citation type="submission" date="2012-12" db="EMBL/GenBank/DDBJ databases">
        <title>Novel taxa of Listeriaceae from agricultural environments in the United States.</title>
        <authorList>
            <person name="den Bakker H.C."/>
            <person name="Allred A."/>
            <person name="Warchocki S."/>
            <person name="Wright E.M."/>
            <person name="Burrell A."/>
            <person name="Nightingale K.K."/>
            <person name="Kephart D."/>
            <person name="Wiedmann M."/>
        </authorList>
    </citation>
    <scope>NUCLEOTIDE SEQUENCE [LARGE SCALE GENOMIC DNA]</scope>
    <source>
        <strain evidence="11 12">FSL F6-1037</strain>
    </source>
</reference>
<evidence type="ECO:0000256" key="3">
    <source>
        <dbReference type="ARBA" id="ARBA00022490"/>
    </source>
</evidence>
<evidence type="ECO:0000256" key="10">
    <source>
        <dbReference type="RuleBase" id="RU003835"/>
    </source>
</evidence>
<evidence type="ECO:0000256" key="9">
    <source>
        <dbReference type="HAMAP-Rule" id="MF_00542"/>
    </source>
</evidence>
<proteinExistence type="inferred from homology"/>
<comment type="catalytic activity">
    <reaction evidence="8 9">
        <text>butanoate + ATP = butanoyl phosphate + ADP</text>
        <dbReference type="Rhea" id="RHEA:13585"/>
        <dbReference type="ChEBI" id="CHEBI:17968"/>
        <dbReference type="ChEBI" id="CHEBI:30616"/>
        <dbReference type="ChEBI" id="CHEBI:58079"/>
        <dbReference type="ChEBI" id="CHEBI:456216"/>
        <dbReference type="EC" id="2.7.2.7"/>
    </reaction>
</comment>
<dbReference type="HAMAP" id="MF_00542">
    <property type="entry name" value="Butyrate_kinase"/>
    <property type="match status" value="1"/>
</dbReference>
<dbReference type="GO" id="GO:0006083">
    <property type="term" value="P:acetate metabolic process"/>
    <property type="evidence" value="ECO:0007669"/>
    <property type="project" value="TreeGrafter"/>
</dbReference>
<dbReference type="NCBIfam" id="TIGR02707">
    <property type="entry name" value="butyr_kinase"/>
    <property type="match status" value="1"/>
</dbReference>
<dbReference type="Gene3D" id="3.30.420.40">
    <property type="match status" value="2"/>
</dbReference>
<organism evidence="11 12">
    <name type="scientific">Brochothrix campestris FSL F6-1037</name>
    <dbReference type="NCBI Taxonomy" id="1265861"/>
    <lineage>
        <taxon>Bacteria</taxon>
        <taxon>Bacillati</taxon>
        <taxon>Bacillota</taxon>
        <taxon>Bacilli</taxon>
        <taxon>Bacillales</taxon>
        <taxon>Listeriaceae</taxon>
        <taxon>Brochothrix</taxon>
    </lineage>
</organism>
<dbReference type="PANTHER" id="PTHR21060">
    <property type="entry name" value="ACETATE KINASE"/>
    <property type="match status" value="1"/>
</dbReference>
<dbReference type="GO" id="GO:0005737">
    <property type="term" value="C:cytoplasm"/>
    <property type="evidence" value="ECO:0007669"/>
    <property type="project" value="UniProtKB-SubCell"/>
</dbReference>
<dbReference type="NCBIfam" id="NF002834">
    <property type="entry name" value="PRK03011.1-5"/>
    <property type="match status" value="1"/>
</dbReference>
<dbReference type="InterPro" id="IPR043129">
    <property type="entry name" value="ATPase_NBD"/>
</dbReference>